<evidence type="ECO:0000313" key="16">
    <source>
        <dbReference type="Proteomes" id="UP000253529"/>
    </source>
</evidence>
<evidence type="ECO:0000256" key="5">
    <source>
        <dbReference type="ARBA" id="ARBA00011952"/>
    </source>
</evidence>
<accession>A0A366F585</accession>
<evidence type="ECO:0000256" key="6">
    <source>
        <dbReference type="ARBA" id="ARBA00022432"/>
    </source>
</evidence>
<evidence type="ECO:0000256" key="3">
    <source>
        <dbReference type="ARBA" id="ARBA00006542"/>
    </source>
</evidence>
<gene>
    <name evidence="15" type="ORF">DFR50_12010</name>
</gene>
<comment type="catalytic activity">
    <reaction evidence="12 13">
        <text>alpha-D-glucose 6-phosphate = beta-D-fructose 6-phosphate</text>
        <dbReference type="Rhea" id="RHEA:11816"/>
        <dbReference type="ChEBI" id="CHEBI:57634"/>
        <dbReference type="ChEBI" id="CHEBI:58225"/>
        <dbReference type="EC" id="5.3.1.9"/>
    </reaction>
</comment>
<evidence type="ECO:0000256" key="11">
    <source>
        <dbReference type="ARBA" id="ARBA00023235"/>
    </source>
</evidence>
<evidence type="ECO:0000256" key="13">
    <source>
        <dbReference type="PIRNR" id="PIRNR019325"/>
    </source>
</evidence>
<dbReference type="RefSeq" id="WP_113890567.1">
    <property type="nucleotide sequence ID" value="NZ_QNRK01000020.1"/>
</dbReference>
<keyword evidence="7 13" id="KW-0963">Cytoplasm</keyword>
<dbReference type="OrthoDB" id="5592106at2"/>
<evidence type="ECO:0000256" key="10">
    <source>
        <dbReference type="ARBA" id="ARBA00023152"/>
    </source>
</evidence>
<evidence type="ECO:0000256" key="1">
    <source>
        <dbReference type="ARBA" id="ARBA00004496"/>
    </source>
</evidence>
<comment type="similarity">
    <text evidence="3 13">Belongs to the archaeal-type GPI family.</text>
</comment>
<evidence type="ECO:0000256" key="7">
    <source>
        <dbReference type="ARBA" id="ARBA00022490"/>
    </source>
</evidence>
<dbReference type="SUPFAM" id="SSF51182">
    <property type="entry name" value="RmlC-like cupins"/>
    <property type="match status" value="1"/>
</dbReference>
<comment type="subcellular location">
    <subcellularLocation>
        <location evidence="1 13">Cytoplasm</location>
    </subcellularLocation>
</comment>
<dbReference type="InterPro" id="IPR014710">
    <property type="entry name" value="RmlC-like_jellyroll"/>
</dbReference>
<proteinExistence type="inferred from homology"/>
<comment type="caution">
    <text evidence="15">The sequence shown here is derived from an EMBL/GenBank/DDBJ whole genome shotgun (WGS) entry which is preliminary data.</text>
</comment>
<dbReference type="GO" id="GO:0006096">
    <property type="term" value="P:glycolytic process"/>
    <property type="evidence" value="ECO:0007669"/>
    <property type="project" value="UniProtKB-UniRule"/>
</dbReference>
<dbReference type="EC" id="5.3.1.9" evidence="5 13"/>
<organism evidence="15 16">
    <name type="scientific">Roseiarcus fermentans</name>
    <dbReference type="NCBI Taxonomy" id="1473586"/>
    <lineage>
        <taxon>Bacteria</taxon>
        <taxon>Pseudomonadati</taxon>
        <taxon>Pseudomonadota</taxon>
        <taxon>Alphaproteobacteria</taxon>
        <taxon>Hyphomicrobiales</taxon>
        <taxon>Roseiarcaceae</taxon>
        <taxon>Roseiarcus</taxon>
    </lineage>
</organism>
<dbReference type="Proteomes" id="UP000253529">
    <property type="component" value="Unassembled WGS sequence"/>
</dbReference>
<evidence type="ECO:0000256" key="8">
    <source>
        <dbReference type="ARBA" id="ARBA00022723"/>
    </source>
</evidence>
<dbReference type="EMBL" id="QNRK01000020">
    <property type="protein sequence ID" value="RBP09812.1"/>
    <property type="molecule type" value="Genomic_DNA"/>
</dbReference>
<evidence type="ECO:0000256" key="9">
    <source>
        <dbReference type="ARBA" id="ARBA00023004"/>
    </source>
</evidence>
<dbReference type="PIRSF" id="PIRSF019325">
    <property type="entry name" value="Glucose-6-phosphate_isomerase"/>
    <property type="match status" value="1"/>
</dbReference>
<dbReference type="GO" id="GO:0005737">
    <property type="term" value="C:cytoplasm"/>
    <property type="evidence" value="ECO:0007669"/>
    <property type="project" value="UniProtKB-SubCell"/>
</dbReference>
<comment type="subunit">
    <text evidence="4 13">Homodimer.</text>
</comment>
<keyword evidence="8" id="KW-0479">Metal-binding</keyword>
<dbReference type="Pfam" id="PF06560">
    <property type="entry name" value="GPI"/>
    <property type="match status" value="1"/>
</dbReference>
<dbReference type="CDD" id="cd02218">
    <property type="entry name" value="cupin_PGI"/>
    <property type="match status" value="1"/>
</dbReference>
<dbReference type="AlphaFoldDB" id="A0A366F585"/>
<dbReference type="GO" id="GO:0004347">
    <property type="term" value="F:glucose-6-phosphate isomerase activity"/>
    <property type="evidence" value="ECO:0007669"/>
    <property type="project" value="UniProtKB-UniRule"/>
</dbReference>
<feature type="domain" description="Glucose-6-phosphate isomerase prokaryote" evidence="14">
    <location>
        <begin position="26"/>
        <end position="189"/>
    </location>
</feature>
<keyword evidence="6 13" id="KW-0312">Gluconeogenesis</keyword>
<keyword evidence="10 13" id="KW-0324">Glycolysis</keyword>
<name>A0A366F585_9HYPH</name>
<keyword evidence="16" id="KW-1185">Reference proteome</keyword>
<reference evidence="15 16" key="1">
    <citation type="submission" date="2018-06" db="EMBL/GenBank/DDBJ databases">
        <title>Genomic Encyclopedia of Type Strains, Phase IV (KMG-IV): sequencing the most valuable type-strain genomes for metagenomic binning, comparative biology and taxonomic classification.</title>
        <authorList>
            <person name="Goeker M."/>
        </authorList>
    </citation>
    <scope>NUCLEOTIDE SEQUENCE [LARGE SCALE GENOMIC DNA]</scope>
    <source>
        <strain evidence="15 16">DSM 24875</strain>
    </source>
</reference>
<comment type="pathway">
    <text evidence="2">Carbohydrate degradation; glycolysis; D-glyceraldehyde 3-phosphate and glycerone phosphate from D-glucose: step 2/4.</text>
</comment>
<dbReference type="GO" id="GO:0005506">
    <property type="term" value="F:iron ion binding"/>
    <property type="evidence" value="ECO:0007669"/>
    <property type="project" value="UniProtKB-UniRule"/>
</dbReference>
<dbReference type="InterPro" id="IPR010551">
    <property type="entry name" value="G6P_isomerase_prok"/>
</dbReference>
<evidence type="ECO:0000256" key="12">
    <source>
        <dbReference type="ARBA" id="ARBA00029321"/>
    </source>
</evidence>
<keyword evidence="9" id="KW-0408">Iron</keyword>
<dbReference type="InterPro" id="IPR016758">
    <property type="entry name" value="G6P_isomerase_archaea/bacteria"/>
</dbReference>
<evidence type="ECO:0000256" key="4">
    <source>
        <dbReference type="ARBA" id="ARBA00011738"/>
    </source>
</evidence>
<protein>
    <recommendedName>
        <fullName evidence="5 13">Glucose-6-phosphate isomerase</fullName>
        <ecNumber evidence="5 13">5.3.1.9</ecNumber>
    </recommendedName>
</protein>
<evidence type="ECO:0000313" key="15">
    <source>
        <dbReference type="EMBL" id="RBP09812.1"/>
    </source>
</evidence>
<evidence type="ECO:0000259" key="14">
    <source>
        <dbReference type="Pfam" id="PF06560"/>
    </source>
</evidence>
<evidence type="ECO:0000256" key="2">
    <source>
        <dbReference type="ARBA" id="ARBA00004926"/>
    </source>
</evidence>
<dbReference type="InterPro" id="IPR011051">
    <property type="entry name" value="RmlC_Cupin_sf"/>
</dbReference>
<sequence>MKLREPAVFQVDVAKGELAGAVNRYVKTLADLEGLYEDESAFLTLKGQLGAAVVYEVTDFKPSTDPGDMIVGVTRMRPGKVGREFFLTRGHIHANANRPEIYYGEKGRGVMLLESPKGEIRTVDIGARTLCYVPPFWIHRSVNVGADDLVMTFAYPADSGQDYAIIEEAGGMRSRVVDDGAGGWRLADNARYRGRPAARVERLSADAISPNQGDPR</sequence>
<dbReference type="Gene3D" id="2.60.120.10">
    <property type="entry name" value="Jelly Rolls"/>
    <property type="match status" value="1"/>
</dbReference>
<keyword evidence="11 13" id="KW-0413">Isomerase</keyword>
<dbReference type="GO" id="GO:0006094">
    <property type="term" value="P:gluconeogenesis"/>
    <property type="evidence" value="ECO:0007669"/>
    <property type="project" value="UniProtKB-UniRule"/>
</dbReference>
<dbReference type="UniPathway" id="UPA00109">
    <property type="reaction ID" value="UER00181"/>
</dbReference>